<comment type="similarity">
    <text evidence="6">Belongs to the DarT ADP-ribosyltransferase family.</text>
</comment>
<feature type="domain" description="DarT" evidence="7">
    <location>
        <begin position="13"/>
        <end position="209"/>
    </location>
</feature>
<evidence type="ECO:0000256" key="6">
    <source>
        <dbReference type="PROSITE-ProRule" id="PRU01362"/>
    </source>
</evidence>
<proteinExistence type="inferred from homology"/>
<evidence type="ECO:0000259" key="7">
    <source>
        <dbReference type="PROSITE" id="PS52018"/>
    </source>
</evidence>
<evidence type="ECO:0000256" key="5">
    <source>
        <dbReference type="ARBA" id="ARBA00023125"/>
    </source>
</evidence>
<organism evidence="8 9">
    <name type="scientific">Sphingobium rhizovicinum</name>
    <dbReference type="NCBI Taxonomy" id="432308"/>
    <lineage>
        <taxon>Bacteria</taxon>
        <taxon>Pseudomonadati</taxon>
        <taxon>Pseudomonadota</taxon>
        <taxon>Alphaproteobacteria</taxon>
        <taxon>Sphingomonadales</taxon>
        <taxon>Sphingomonadaceae</taxon>
        <taxon>Sphingobium</taxon>
    </lineage>
</organism>
<dbReference type="Pfam" id="PF14487">
    <property type="entry name" value="DarT"/>
    <property type="match status" value="1"/>
</dbReference>
<sequence length="213" mass="24225">MSVADLIAARGISEVVHFTTNHGCLGTLYTGTLLSRARLEDDEMVRFLFGANAELRRDIAFLDHISLSIEHINTQFYRVSANNWHREEPIFWCILAFDPLVLTHNDVVFATTNNIYSSVARGEGEAALQRLFDNPVVRWRGNSIGRPQTIRSCYPTCFQAEALYPGSLSTEHLQRIYVRTAMDQSETVGFLKATFHREVDVVVAPEKFEFRPD</sequence>
<keyword evidence="2 6" id="KW-0328">Glycosyltransferase</keyword>
<reference evidence="9" key="1">
    <citation type="journal article" date="2019" name="Int. J. Syst. Evol. Microbiol.">
        <title>The Global Catalogue of Microorganisms (GCM) 10K type strain sequencing project: providing services to taxonomists for standard genome sequencing and annotation.</title>
        <authorList>
            <consortium name="The Broad Institute Genomics Platform"/>
            <consortium name="The Broad Institute Genome Sequencing Center for Infectious Disease"/>
            <person name="Wu L."/>
            <person name="Ma J."/>
        </authorList>
    </citation>
    <scope>NUCLEOTIDE SEQUENCE [LARGE SCALE GENOMIC DNA]</scope>
    <source>
        <strain evidence="9">CCM 7491</strain>
    </source>
</reference>
<keyword evidence="3 6" id="KW-0808">Transferase</keyword>
<feature type="binding site" evidence="6">
    <location>
        <position position="34"/>
    </location>
    <ligand>
        <name>NAD(+)</name>
        <dbReference type="ChEBI" id="CHEBI:57540"/>
    </ligand>
</feature>
<keyword evidence="1 6" id="KW-1277">Toxin-antitoxin system</keyword>
<feature type="active site" description="Proton acceptor" evidence="6">
    <location>
        <position position="56"/>
    </location>
</feature>
<dbReference type="Proteomes" id="UP001595681">
    <property type="component" value="Unassembled WGS sequence"/>
</dbReference>
<accession>A0ABV7NNA0</accession>
<dbReference type="InterPro" id="IPR029494">
    <property type="entry name" value="DarT"/>
</dbReference>
<protein>
    <submittedName>
        <fullName evidence="8">DarT ssDNA thymidine ADP-ribosyltransferase family protein</fullName>
    </submittedName>
</protein>
<evidence type="ECO:0000256" key="3">
    <source>
        <dbReference type="ARBA" id="ARBA00022679"/>
    </source>
</evidence>
<feature type="binding site" evidence="6">
    <location>
        <position position="26"/>
    </location>
    <ligand>
        <name>NAD(+)</name>
        <dbReference type="ChEBI" id="CHEBI:57540"/>
    </ligand>
</feature>
<dbReference type="EMBL" id="JBHRVU010000005">
    <property type="protein sequence ID" value="MFC3443919.1"/>
    <property type="molecule type" value="Genomic_DNA"/>
</dbReference>
<feature type="binding site" evidence="6">
    <location>
        <position position="56"/>
    </location>
    <ligand>
        <name>NAD(+)</name>
        <dbReference type="ChEBI" id="CHEBI:57540"/>
    </ligand>
</feature>
<gene>
    <name evidence="8" type="ORF">ACFOKF_22480</name>
</gene>
<evidence type="ECO:0000313" key="9">
    <source>
        <dbReference type="Proteomes" id="UP001595681"/>
    </source>
</evidence>
<comment type="caution">
    <text evidence="8">The sequence shown here is derived from an EMBL/GenBank/DDBJ whole genome shotgun (WGS) entry which is preliminary data.</text>
</comment>
<dbReference type="RefSeq" id="WP_380798823.1">
    <property type="nucleotide sequence ID" value="NZ_JBHRVU010000005.1"/>
</dbReference>
<name>A0ABV7NNA0_9SPHN</name>
<comment type="catalytic activity">
    <reaction evidence="6">
        <text>a thymidine in DNA + NAD(+) = an N-(ADP-alpha-D-ribosyl)-thymidine in DNA + nicotinamide + H(+)</text>
        <dbReference type="Rhea" id="RHEA:71651"/>
        <dbReference type="Rhea" id="RHEA-COMP:13556"/>
        <dbReference type="Rhea" id="RHEA-COMP:18051"/>
        <dbReference type="ChEBI" id="CHEBI:15378"/>
        <dbReference type="ChEBI" id="CHEBI:17154"/>
        <dbReference type="ChEBI" id="CHEBI:57540"/>
        <dbReference type="ChEBI" id="CHEBI:137386"/>
        <dbReference type="ChEBI" id="CHEBI:191199"/>
    </reaction>
</comment>
<evidence type="ECO:0000313" key="8">
    <source>
        <dbReference type="EMBL" id="MFC3443919.1"/>
    </source>
</evidence>
<keyword evidence="9" id="KW-1185">Reference proteome</keyword>
<evidence type="ECO:0000256" key="1">
    <source>
        <dbReference type="ARBA" id="ARBA00022649"/>
    </source>
</evidence>
<evidence type="ECO:0000256" key="4">
    <source>
        <dbReference type="ARBA" id="ARBA00022695"/>
    </source>
</evidence>
<feature type="binding site" evidence="6">
    <location>
        <begin position="17"/>
        <end position="19"/>
    </location>
    <ligand>
        <name>NAD(+)</name>
        <dbReference type="ChEBI" id="CHEBI:57540"/>
    </ligand>
</feature>
<feature type="active site" evidence="6">
    <location>
        <position position="161"/>
    </location>
</feature>
<dbReference type="PROSITE" id="PS52018">
    <property type="entry name" value="DART"/>
    <property type="match status" value="1"/>
</dbReference>
<keyword evidence="5 6" id="KW-0238">DNA-binding</keyword>
<evidence type="ECO:0000256" key="2">
    <source>
        <dbReference type="ARBA" id="ARBA00022676"/>
    </source>
</evidence>
<keyword evidence="4 6" id="KW-0548">Nucleotidyltransferase</keyword>